<proteinExistence type="predicted"/>
<keyword evidence="3" id="KW-1185">Reference proteome</keyword>
<name>A0A6A5KYN2_9PLEO</name>
<gene>
    <name evidence="2" type="ORF">BDW02DRAFT_626740</name>
</gene>
<evidence type="ECO:0008006" key="4">
    <source>
        <dbReference type="Google" id="ProtNLM"/>
    </source>
</evidence>
<accession>A0A6A5KYN2</accession>
<sequence>MTVFKSLSVIAAVSIAVCSTSIPPPEDLCKLGTQRCHNNQIQECNTHGSYKLVQKCTWAEFCTIDVNGPNARGQCLPQDCIQGPCSTTPTHKPVPRAPLQAKCEPNRTREKNCIQPGSGRCVRNVPHRHDIVERCNPYRK</sequence>
<keyword evidence="1" id="KW-0732">Signal</keyword>
<dbReference type="Proteomes" id="UP000800040">
    <property type="component" value="Unassembled WGS sequence"/>
</dbReference>
<dbReference type="EMBL" id="ML975248">
    <property type="protein sequence ID" value="KAF1838913.1"/>
    <property type="molecule type" value="Genomic_DNA"/>
</dbReference>
<reference evidence="2" key="1">
    <citation type="submission" date="2020-01" db="EMBL/GenBank/DDBJ databases">
        <authorList>
            <consortium name="DOE Joint Genome Institute"/>
            <person name="Haridas S."/>
            <person name="Albert R."/>
            <person name="Binder M."/>
            <person name="Bloem J."/>
            <person name="Labutti K."/>
            <person name="Salamov A."/>
            <person name="Andreopoulos B."/>
            <person name="Baker S.E."/>
            <person name="Barry K."/>
            <person name="Bills G."/>
            <person name="Bluhm B.H."/>
            <person name="Cannon C."/>
            <person name="Castanera R."/>
            <person name="Culley D.E."/>
            <person name="Daum C."/>
            <person name="Ezra D."/>
            <person name="Gonzalez J.B."/>
            <person name="Henrissat B."/>
            <person name="Kuo A."/>
            <person name="Liang C."/>
            <person name="Lipzen A."/>
            <person name="Lutzoni F."/>
            <person name="Magnuson J."/>
            <person name="Mondo S."/>
            <person name="Nolan M."/>
            <person name="Ohm R."/>
            <person name="Pangilinan J."/>
            <person name="Park H.-J."/>
            <person name="Ramirez L."/>
            <person name="Alfaro M."/>
            <person name="Sun H."/>
            <person name="Tritt A."/>
            <person name="Yoshinaga Y."/>
            <person name="Zwiers L.-H."/>
            <person name="Turgeon B.G."/>
            <person name="Goodwin S.B."/>
            <person name="Spatafora J.W."/>
            <person name="Crous P.W."/>
            <person name="Grigoriev I.V."/>
        </authorList>
    </citation>
    <scope>NUCLEOTIDE SEQUENCE</scope>
    <source>
        <strain evidence="2">P77</strain>
    </source>
</reference>
<evidence type="ECO:0000256" key="1">
    <source>
        <dbReference type="SAM" id="SignalP"/>
    </source>
</evidence>
<evidence type="ECO:0000313" key="2">
    <source>
        <dbReference type="EMBL" id="KAF1838913.1"/>
    </source>
</evidence>
<dbReference type="OrthoDB" id="3656817at2759"/>
<protein>
    <recommendedName>
        <fullName evidence="4">Secreted protein</fullName>
    </recommendedName>
</protein>
<evidence type="ECO:0000313" key="3">
    <source>
        <dbReference type="Proteomes" id="UP000800040"/>
    </source>
</evidence>
<dbReference type="AlphaFoldDB" id="A0A6A5KYN2"/>
<organism evidence="2 3">
    <name type="scientific">Decorospora gaudefroyi</name>
    <dbReference type="NCBI Taxonomy" id="184978"/>
    <lineage>
        <taxon>Eukaryota</taxon>
        <taxon>Fungi</taxon>
        <taxon>Dikarya</taxon>
        <taxon>Ascomycota</taxon>
        <taxon>Pezizomycotina</taxon>
        <taxon>Dothideomycetes</taxon>
        <taxon>Pleosporomycetidae</taxon>
        <taxon>Pleosporales</taxon>
        <taxon>Pleosporineae</taxon>
        <taxon>Pleosporaceae</taxon>
        <taxon>Decorospora</taxon>
    </lineage>
</organism>
<feature type="signal peptide" evidence="1">
    <location>
        <begin position="1"/>
        <end position="19"/>
    </location>
</feature>
<feature type="chain" id="PRO_5025468449" description="Secreted protein" evidence="1">
    <location>
        <begin position="20"/>
        <end position="140"/>
    </location>
</feature>